<evidence type="ECO:0000256" key="4">
    <source>
        <dbReference type="ARBA" id="ARBA00023136"/>
    </source>
</evidence>
<reference evidence="7 8" key="1">
    <citation type="submission" date="2021-05" db="EMBL/GenBank/DDBJ databases">
        <title>The draft genome of Geobacter luticola JCM 17780.</title>
        <authorList>
            <person name="Xu Z."/>
            <person name="Masuda Y."/>
            <person name="Itoh H."/>
            <person name="Senoo K."/>
        </authorList>
    </citation>
    <scope>NUCLEOTIDE SEQUENCE [LARGE SCALE GENOMIC DNA]</scope>
    <source>
        <strain evidence="7 8">JCM 17780</strain>
    </source>
</reference>
<evidence type="ECO:0000256" key="2">
    <source>
        <dbReference type="ARBA" id="ARBA00022692"/>
    </source>
</evidence>
<feature type="domain" description="NfeD-like C-terminal" evidence="6">
    <location>
        <begin position="84"/>
        <end position="145"/>
    </location>
</feature>
<evidence type="ECO:0000256" key="5">
    <source>
        <dbReference type="SAM" id="Phobius"/>
    </source>
</evidence>
<feature type="transmembrane region" description="Helical" evidence="5">
    <location>
        <begin position="27"/>
        <end position="47"/>
    </location>
</feature>
<comment type="subcellular location">
    <subcellularLocation>
        <location evidence="1">Membrane</location>
        <topology evidence="1">Multi-pass membrane protein</topology>
    </subcellularLocation>
</comment>
<dbReference type="PANTHER" id="PTHR33507">
    <property type="entry name" value="INNER MEMBRANE PROTEIN YBBJ"/>
    <property type="match status" value="1"/>
</dbReference>
<gene>
    <name evidence="7" type="ORF">KI810_10515</name>
</gene>
<protein>
    <submittedName>
        <fullName evidence="7">NfeD family protein</fullName>
    </submittedName>
</protein>
<keyword evidence="2 5" id="KW-0812">Transmembrane</keyword>
<dbReference type="InterPro" id="IPR012340">
    <property type="entry name" value="NA-bd_OB-fold"/>
</dbReference>
<dbReference type="RefSeq" id="WP_214175482.1">
    <property type="nucleotide sequence ID" value="NZ_JAHCVK010000003.1"/>
</dbReference>
<dbReference type="Proteomes" id="UP000756860">
    <property type="component" value="Unassembled WGS sequence"/>
</dbReference>
<dbReference type="PANTHER" id="PTHR33507:SF3">
    <property type="entry name" value="INNER MEMBRANE PROTEIN YBBJ"/>
    <property type="match status" value="1"/>
</dbReference>
<dbReference type="Pfam" id="PF01957">
    <property type="entry name" value="NfeD"/>
    <property type="match status" value="1"/>
</dbReference>
<keyword evidence="8" id="KW-1185">Reference proteome</keyword>
<evidence type="ECO:0000313" key="8">
    <source>
        <dbReference type="Proteomes" id="UP000756860"/>
    </source>
</evidence>
<name>A0ABS5SG52_9BACT</name>
<organism evidence="7 8">
    <name type="scientific">Geomobilimonas luticola</name>
    <dbReference type="NCBI Taxonomy" id="1114878"/>
    <lineage>
        <taxon>Bacteria</taxon>
        <taxon>Pseudomonadati</taxon>
        <taxon>Thermodesulfobacteriota</taxon>
        <taxon>Desulfuromonadia</taxon>
        <taxon>Geobacterales</taxon>
        <taxon>Geobacteraceae</taxon>
        <taxon>Geomobilimonas</taxon>
    </lineage>
</organism>
<dbReference type="Gene3D" id="2.40.50.140">
    <property type="entry name" value="Nucleic acid-binding proteins"/>
    <property type="match status" value="1"/>
</dbReference>
<feature type="transmembrane region" description="Helical" evidence="5">
    <location>
        <begin position="53"/>
        <end position="71"/>
    </location>
</feature>
<dbReference type="InterPro" id="IPR052165">
    <property type="entry name" value="Membrane_assoc_protease"/>
</dbReference>
<proteinExistence type="predicted"/>
<evidence type="ECO:0000256" key="1">
    <source>
        <dbReference type="ARBA" id="ARBA00004141"/>
    </source>
</evidence>
<sequence length="152" mass="16700">MSISWWHWLVTGLVLIGLELVIPSFTIIWFGLGAVLVGIILVIFPGLSIAGQILSWTVLSAGLTLAWFRFFKPRTRTVSGSSKDAVVGERGLVIVGAATFEKGRVRFQLPVLGADEWPCMADEPLEIGDRIRVVDVEGHLLKVEKTDRGEKS</sequence>
<dbReference type="EMBL" id="JAHCVK010000003">
    <property type="protein sequence ID" value="MBT0653489.1"/>
    <property type="molecule type" value="Genomic_DNA"/>
</dbReference>
<evidence type="ECO:0000256" key="3">
    <source>
        <dbReference type="ARBA" id="ARBA00022989"/>
    </source>
</evidence>
<evidence type="ECO:0000313" key="7">
    <source>
        <dbReference type="EMBL" id="MBT0653489.1"/>
    </source>
</evidence>
<dbReference type="SUPFAM" id="SSF141322">
    <property type="entry name" value="NfeD domain-like"/>
    <property type="match status" value="1"/>
</dbReference>
<feature type="transmembrane region" description="Helical" evidence="5">
    <location>
        <begin position="6"/>
        <end position="22"/>
    </location>
</feature>
<accession>A0ABS5SG52</accession>
<comment type="caution">
    <text evidence="7">The sequence shown here is derived from an EMBL/GenBank/DDBJ whole genome shotgun (WGS) entry which is preliminary data.</text>
</comment>
<dbReference type="InterPro" id="IPR002810">
    <property type="entry name" value="NfeD-like_C"/>
</dbReference>
<keyword evidence="3 5" id="KW-1133">Transmembrane helix</keyword>
<evidence type="ECO:0000259" key="6">
    <source>
        <dbReference type="Pfam" id="PF01957"/>
    </source>
</evidence>
<keyword evidence="4 5" id="KW-0472">Membrane</keyword>